<keyword evidence="2" id="KW-1185">Reference proteome</keyword>
<dbReference type="AlphaFoldDB" id="A0AAN9A8I5"/>
<proteinExistence type="predicted"/>
<evidence type="ECO:0000313" key="2">
    <source>
        <dbReference type="Proteomes" id="UP001381693"/>
    </source>
</evidence>
<dbReference type="Proteomes" id="UP001381693">
    <property type="component" value="Unassembled WGS sequence"/>
</dbReference>
<feature type="non-terminal residue" evidence="1">
    <location>
        <position position="1"/>
    </location>
</feature>
<dbReference type="InterPro" id="IPR019354">
    <property type="entry name" value="SMG8-like"/>
</dbReference>
<accession>A0AAN9A8I5</accession>
<gene>
    <name evidence="1" type="ORF">SK128_021547</name>
</gene>
<name>A0AAN9A8I5_HALRR</name>
<protein>
    <submittedName>
        <fullName evidence="1">Uncharacterized protein</fullName>
    </submittedName>
</protein>
<comment type="caution">
    <text evidence="1">The sequence shown here is derived from an EMBL/GenBank/DDBJ whole genome shotgun (WGS) entry which is preliminary data.</text>
</comment>
<evidence type="ECO:0000313" key="1">
    <source>
        <dbReference type="EMBL" id="KAK7078533.1"/>
    </source>
</evidence>
<sequence>SKAQNYVADILRQVPGISKDWVSYGRLCAPRVLFVFSARLLPLQIRNNQDNYSGH</sequence>
<feature type="non-terminal residue" evidence="1">
    <location>
        <position position="55"/>
    </location>
</feature>
<dbReference type="GO" id="GO:0000184">
    <property type="term" value="P:nuclear-transcribed mRNA catabolic process, nonsense-mediated decay"/>
    <property type="evidence" value="ECO:0007669"/>
    <property type="project" value="InterPro"/>
</dbReference>
<reference evidence="1 2" key="1">
    <citation type="submission" date="2023-11" db="EMBL/GenBank/DDBJ databases">
        <title>Halocaridina rubra genome assembly.</title>
        <authorList>
            <person name="Smith C."/>
        </authorList>
    </citation>
    <scope>NUCLEOTIDE SEQUENCE [LARGE SCALE GENOMIC DNA]</scope>
    <source>
        <strain evidence="1">EP-1</strain>
        <tissue evidence="1">Whole</tissue>
    </source>
</reference>
<dbReference type="Pfam" id="PF10220">
    <property type="entry name" value="Smg8_Smg9"/>
    <property type="match status" value="1"/>
</dbReference>
<dbReference type="EMBL" id="JAXCGZ010007781">
    <property type="protein sequence ID" value="KAK7078533.1"/>
    <property type="molecule type" value="Genomic_DNA"/>
</dbReference>
<organism evidence="1 2">
    <name type="scientific">Halocaridina rubra</name>
    <name type="common">Hawaiian red shrimp</name>
    <dbReference type="NCBI Taxonomy" id="373956"/>
    <lineage>
        <taxon>Eukaryota</taxon>
        <taxon>Metazoa</taxon>
        <taxon>Ecdysozoa</taxon>
        <taxon>Arthropoda</taxon>
        <taxon>Crustacea</taxon>
        <taxon>Multicrustacea</taxon>
        <taxon>Malacostraca</taxon>
        <taxon>Eumalacostraca</taxon>
        <taxon>Eucarida</taxon>
        <taxon>Decapoda</taxon>
        <taxon>Pleocyemata</taxon>
        <taxon>Caridea</taxon>
        <taxon>Atyoidea</taxon>
        <taxon>Atyidae</taxon>
        <taxon>Halocaridina</taxon>
    </lineage>
</organism>